<sequence length="394" mass="43040">MDIKTARSTVGWTQKSAAHYNRLQTAPTSPGVCTFWLEGRCKRNPCRFLHEASLPRNVYHGAAKLSMPEDGPGKGPESSVVNSANSSSRKGGDSSIEKNPQTAQEKVCRYWISGNCVKGDACPFLHSWFQGVDFAMLAKLEGHKKGVSGIALPSGSTKLYSGSKDGTVRIWDCHTGQCVQVINLRGEVGCFTCEGPWLFVGMPNTVKAWNIQNGASYDISGLVGQVHTMEVGNNMLFAGAEDGTILVWKGSSEMAAPLRGHTRGVVSLTVGRDRLYSGSIDQTIRVWDLHTLECVQELVGHTGVVMSLLCWEQYLISCSLDQTVKVWGATEGGSLEVVYAHHEDHLFSRREIRTLQAAPGGLFFTGDAAGMLTIWNWLNFPKSQQQLPHSMESC</sequence>
<accession>A0ACC3KXW2</accession>
<proteinExistence type="predicted"/>
<comment type="caution">
    <text evidence="1">The sequence shown here is derived from an EMBL/GenBank/DDBJ whole genome shotgun (WGS) entry which is preliminary data.</text>
</comment>
<keyword evidence="2" id="KW-1185">Reference proteome</keyword>
<reference evidence="1 2" key="1">
    <citation type="journal article" date="2014" name="Nature">
        <title>The genome of Eucalyptus grandis.</title>
        <authorList>
            <person name="Myburg A.A."/>
            <person name="Grattapaglia D."/>
            <person name="Tuskan G.A."/>
            <person name="Hellsten U."/>
            <person name="Hayes R.D."/>
            <person name="Grimwood J."/>
            <person name="Jenkins J."/>
            <person name="Lindquist E."/>
            <person name="Tice H."/>
            <person name="Bauer D."/>
            <person name="Goodstein D.M."/>
            <person name="Dubchak I."/>
            <person name="Poliakov A."/>
            <person name="Mizrachi E."/>
            <person name="Kullan A.R."/>
            <person name="Hussey S.G."/>
            <person name="Pinard D."/>
            <person name="van der Merwe K."/>
            <person name="Singh P."/>
            <person name="van Jaarsveld I."/>
            <person name="Silva-Junior O.B."/>
            <person name="Togawa R.C."/>
            <person name="Pappas M.R."/>
            <person name="Faria D.A."/>
            <person name="Sansaloni C.P."/>
            <person name="Petroli C.D."/>
            <person name="Yang X."/>
            <person name="Ranjan P."/>
            <person name="Tschaplinski T.J."/>
            <person name="Ye C.Y."/>
            <person name="Li T."/>
            <person name="Sterck L."/>
            <person name="Vanneste K."/>
            <person name="Murat F."/>
            <person name="Soler M."/>
            <person name="Clemente H.S."/>
            <person name="Saidi N."/>
            <person name="Cassan-Wang H."/>
            <person name="Dunand C."/>
            <person name="Hefer C.A."/>
            <person name="Bornberg-Bauer E."/>
            <person name="Kersting A.R."/>
            <person name="Vining K."/>
            <person name="Amarasinghe V."/>
            <person name="Ranik M."/>
            <person name="Naithani S."/>
            <person name="Elser J."/>
            <person name="Boyd A.E."/>
            <person name="Liston A."/>
            <person name="Spatafora J.W."/>
            <person name="Dharmwardhana P."/>
            <person name="Raja R."/>
            <person name="Sullivan C."/>
            <person name="Romanel E."/>
            <person name="Alves-Ferreira M."/>
            <person name="Kulheim C."/>
            <person name="Foley W."/>
            <person name="Carocha V."/>
            <person name="Paiva J."/>
            <person name="Kudrna D."/>
            <person name="Brommonschenkel S.H."/>
            <person name="Pasquali G."/>
            <person name="Byrne M."/>
            <person name="Rigault P."/>
            <person name="Tibbits J."/>
            <person name="Spokevicius A."/>
            <person name="Jones R.C."/>
            <person name="Steane D.A."/>
            <person name="Vaillancourt R.E."/>
            <person name="Potts B.M."/>
            <person name="Joubert F."/>
            <person name="Barry K."/>
            <person name="Pappas G.J."/>
            <person name="Strauss S.H."/>
            <person name="Jaiswal P."/>
            <person name="Grima-Pettenati J."/>
            <person name="Salse J."/>
            <person name="Van de Peer Y."/>
            <person name="Rokhsar D.S."/>
            <person name="Schmutz J."/>
        </authorList>
    </citation>
    <scope>NUCLEOTIDE SEQUENCE [LARGE SCALE GENOMIC DNA]</scope>
    <source>
        <strain evidence="2">cv. BRASUZ1</strain>
        <tissue evidence="1">Leaf extractions</tissue>
    </source>
</reference>
<name>A0ACC3KXW2_EUCGR</name>
<dbReference type="EMBL" id="CM064439">
    <property type="protein sequence ID" value="KAK3431124.1"/>
    <property type="molecule type" value="Genomic_DNA"/>
</dbReference>
<dbReference type="Proteomes" id="UP000030711">
    <property type="component" value="Chromosome 5"/>
</dbReference>
<protein>
    <submittedName>
        <fullName evidence="1">Uncharacterized protein</fullName>
    </submittedName>
</protein>
<evidence type="ECO:0000313" key="2">
    <source>
        <dbReference type="Proteomes" id="UP000030711"/>
    </source>
</evidence>
<gene>
    <name evidence="1" type="ORF">EUGRSUZ_E02834</name>
</gene>
<evidence type="ECO:0000313" key="1">
    <source>
        <dbReference type="EMBL" id="KAK3431124.1"/>
    </source>
</evidence>
<organism evidence="1 2">
    <name type="scientific">Eucalyptus grandis</name>
    <name type="common">Flooded gum</name>
    <dbReference type="NCBI Taxonomy" id="71139"/>
    <lineage>
        <taxon>Eukaryota</taxon>
        <taxon>Viridiplantae</taxon>
        <taxon>Streptophyta</taxon>
        <taxon>Embryophyta</taxon>
        <taxon>Tracheophyta</taxon>
        <taxon>Spermatophyta</taxon>
        <taxon>Magnoliopsida</taxon>
        <taxon>eudicotyledons</taxon>
        <taxon>Gunneridae</taxon>
        <taxon>Pentapetalae</taxon>
        <taxon>rosids</taxon>
        <taxon>malvids</taxon>
        <taxon>Myrtales</taxon>
        <taxon>Myrtaceae</taxon>
        <taxon>Myrtoideae</taxon>
        <taxon>Eucalypteae</taxon>
        <taxon>Eucalyptus</taxon>
    </lineage>
</organism>